<evidence type="ECO:0000256" key="3">
    <source>
        <dbReference type="ARBA" id="ARBA00022843"/>
    </source>
</evidence>
<dbReference type="PANTHER" id="PTHR14952:SF12">
    <property type="entry name" value="ROPPORIN-1B"/>
    <property type="match status" value="1"/>
</dbReference>
<dbReference type="Ensembl" id="ENSPNAT00000025280.2">
    <property type="protein sequence ID" value="ENSPNAP00000033940.1"/>
    <property type="gene ID" value="ENSPNAG00000022891.2"/>
</dbReference>
<dbReference type="OMA" id="AMAHACY"/>
<evidence type="ECO:0000256" key="2">
    <source>
        <dbReference type="ARBA" id="ARBA00022553"/>
    </source>
</evidence>
<accession>A0A3B4EDP0</accession>
<reference evidence="9 10" key="1">
    <citation type="submission" date="2020-10" db="EMBL/GenBank/DDBJ databases">
        <title>Pygocentrus nattereri (red-bellied piranha) genome, fPygNat1, primary haplotype.</title>
        <authorList>
            <person name="Myers G."/>
            <person name="Meyer A."/>
            <person name="Karagic N."/>
            <person name="Pippel M."/>
            <person name="Winkler S."/>
            <person name="Tracey A."/>
            <person name="Wood J."/>
            <person name="Formenti G."/>
            <person name="Howe K."/>
            <person name="Fedrigo O."/>
            <person name="Jarvis E.D."/>
        </authorList>
    </citation>
    <scope>NUCLEOTIDE SEQUENCE [LARGE SCALE GENOMIC DNA]</scope>
</reference>
<comment type="subcellular location">
    <subcellularLocation>
        <location evidence="1">Cell projection</location>
        <location evidence="1">Cilium</location>
        <location evidence="1">Flagellum</location>
    </subcellularLocation>
</comment>
<dbReference type="SUPFAM" id="SSF47391">
    <property type="entry name" value="Dimerization-anchoring domain of cAMP-dependent PK regulatory subunit"/>
    <property type="match status" value="1"/>
</dbReference>
<keyword evidence="4" id="KW-0282">Flagellum</keyword>
<organism evidence="9 10">
    <name type="scientific">Pygocentrus nattereri</name>
    <name type="common">Red-bellied piranha</name>
    <dbReference type="NCBI Taxonomy" id="42514"/>
    <lineage>
        <taxon>Eukaryota</taxon>
        <taxon>Metazoa</taxon>
        <taxon>Chordata</taxon>
        <taxon>Craniata</taxon>
        <taxon>Vertebrata</taxon>
        <taxon>Euteleostomi</taxon>
        <taxon>Actinopterygii</taxon>
        <taxon>Neopterygii</taxon>
        <taxon>Teleostei</taxon>
        <taxon>Ostariophysi</taxon>
        <taxon>Characiformes</taxon>
        <taxon>Characoidei</taxon>
        <taxon>Pygocentrus</taxon>
    </lineage>
</organism>
<keyword evidence="6" id="KW-0966">Cell projection</keyword>
<dbReference type="AlphaFoldDB" id="A0A3B4EDP0"/>
<dbReference type="Proteomes" id="UP001501920">
    <property type="component" value="Chromosome 30"/>
</dbReference>
<evidence type="ECO:0008006" key="11">
    <source>
        <dbReference type="Google" id="ProtNLM"/>
    </source>
</evidence>
<comment type="function">
    <text evidence="8">Important for male fertility. With ROPN1L, involved in fibrous sheath integrity and sperm motility, plays a role in PKA-dependent signaling processes required for spermatozoa capacitation.</text>
</comment>
<proteinExistence type="inferred from homology"/>
<dbReference type="FunFam" id="1.20.890.10:FF:000004">
    <property type="entry name" value="ropporin-1-like protein isoform X2"/>
    <property type="match status" value="1"/>
</dbReference>
<reference evidence="9" key="3">
    <citation type="submission" date="2025-09" db="UniProtKB">
        <authorList>
            <consortium name="Ensembl"/>
        </authorList>
    </citation>
    <scope>IDENTIFICATION</scope>
</reference>
<dbReference type="GeneTree" id="ENSGT00390000012731"/>
<dbReference type="STRING" id="42514.ENSPNAP00000033940"/>
<evidence type="ECO:0000256" key="8">
    <source>
        <dbReference type="ARBA" id="ARBA00037541"/>
    </source>
</evidence>
<sequence>MSEKGADMVIPPELPGILKQFTKDAIRTQPEDLLEWSTVYFSALVQGQPLPVRKVPKRVFTTDLTPVALTAMHSQLSMKSTVSKKEVRSAWKRLGLPDALLKHIYKVGCFGAELDWIKFFALCCSYLGGTIKVAMAHACYIMNCDPTCKSPDACVPFETFRYLYTYLAAVDGDVPQWQMDRALTYLETQAKVCNGVVKVSDFINSRKVRLE</sequence>
<evidence type="ECO:0000256" key="6">
    <source>
        <dbReference type="ARBA" id="ARBA00023273"/>
    </source>
</evidence>
<evidence type="ECO:0000256" key="1">
    <source>
        <dbReference type="ARBA" id="ARBA00004230"/>
    </source>
</evidence>
<keyword evidence="2" id="KW-0597">Phosphoprotein</keyword>
<comment type="similarity">
    <text evidence="7">Belongs to the ropporin family.</text>
</comment>
<evidence type="ECO:0000313" key="10">
    <source>
        <dbReference type="Proteomes" id="UP001501920"/>
    </source>
</evidence>
<dbReference type="InterPro" id="IPR047844">
    <property type="entry name" value="ROP_DD"/>
</dbReference>
<protein>
    <recommendedName>
        <fullName evidence="11">RIIa domain-containing protein</fullName>
    </recommendedName>
</protein>
<reference evidence="9" key="2">
    <citation type="submission" date="2025-08" db="UniProtKB">
        <authorList>
            <consortium name="Ensembl"/>
        </authorList>
    </citation>
    <scope>IDENTIFICATION</scope>
</reference>
<keyword evidence="10" id="KW-1185">Reference proteome</keyword>
<name>A0A3B4EDP0_PYGNA</name>
<dbReference type="Gene3D" id="1.20.890.10">
    <property type="entry name" value="cAMP-dependent protein kinase regulatory subunit, dimerization-anchoring domain"/>
    <property type="match status" value="1"/>
</dbReference>
<gene>
    <name evidence="9" type="primary">ROPN1</name>
</gene>
<dbReference type="GO" id="GO:0031514">
    <property type="term" value="C:motile cilium"/>
    <property type="evidence" value="ECO:0007669"/>
    <property type="project" value="UniProtKB-SubCell"/>
</dbReference>
<evidence type="ECO:0000256" key="7">
    <source>
        <dbReference type="ARBA" id="ARBA00035651"/>
    </source>
</evidence>
<dbReference type="CDD" id="cd23019">
    <property type="entry name" value="DD_ROP"/>
    <property type="match status" value="1"/>
</dbReference>
<dbReference type="PANTHER" id="PTHR14952">
    <property type="entry name" value="ROPPORIN-1-LIKE PROTEIN"/>
    <property type="match status" value="1"/>
</dbReference>
<dbReference type="GO" id="GO:0048240">
    <property type="term" value="P:sperm capacitation"/>
    <property type="evidence" value="ECO:0007669"/>
    <property type="project" value="TreeGrafter"/>
</dbReference>
<evidence type="ECO:0000256" key="5">
    <source>
        <dbReference type="ARBA" id="ARBA00023069"/>
    </source>
</evidence>
<keyword evidence="3" id="KW-0832">Ubl conjugation</keyword>
<dbReference type="GeneID" id="108430041"/>
<evidence type="ECO:0000256" key="4">
    <source>
        <dbReference type="ARBA" id="ARBA00022846"/>
    </source>
</evidence>
<keyword evidence="5" id="KW-0969">Cilium</keyword>
<evidence type="ECO:0000313" key="9">
    <source>
        <dbReference type="Ensembl" id="ENSPNAP00000033940.1"/>
    </source>
</evidence>
<dbReference type="GO" id="GO:0005737">
    <property type="term" value="C:cytoplasm"/>
    <property type="evidence" value="ECO:0007669"/>
    <property type="project" value="TreeGrafter"/>
</dbReference>
<dbReference type="OrthoDB" id="10067602at2759"/>